<evidence type="ECO:0000256" key="9">
    <source>
        <dbReference type="ARBA" id="ARBA00047989"/>
    </source>
</evidence>
<dbReference type="Proteomes" id="UP000469125">
    <property type="component" value="Unassembled WGS sequence"/>
</dbReference>
<dbReference type="GO" id="GO:0017061">
    <property type="term" value="F:S-methyl-5-thioadenosine phosphorylase activity"/>
    <property type="evidence" value="ECO:0007669"/>
    <property type="project" value="UniProtKB-EC"/>
</dbReference>
<dbReference type="Pfam" id="PF02578">
    <property type="entry name" value="Cu-oxidase_4"/>
    <property type="match status" value="1"/>
</dbReference>
<evidence type="ECO:0000256" key="8">
    <source>
        <dbReference type="ARBA" id="ARBA00022833"/>
    </source>
</evidence>
<keyword evidence="8" id="KW-0862">Zinc</keyword>
<comment type="catalytic activity">
    <reaction evidence="9">
        <text>adenosine + H2O + H(+) = inosine + NH4(+)</text>
        <dbReference type="Rhea" id="RHEA:24408"/>
        <dbReference type="ChEBI" id="CHEBI:15377"/>
        <dbReference type="ChEBI" id="CHEBI:15378"/>
        <dbReference type="ChEBI" id="CHEBI:16335"/>
        <dbReference type="ChEBI" id="CHEBI:17596"/>
        <dbReference type="ChEBI" id="CHEBI:28938"/>
        <dbReference type="EC" id="3.5.4.4"/>
    </reaction>
    <physiologicalReaction direction="left-to-right" evidence="9">
        <dbReference type="Rhea" id="RHEA:24409"/>
    </physiologicalReaction>
</comment>
<comment type="caution">
    <text evidence="13">The sequence shown here is derived from an EMBL/GenBank/DDBJ whole genome shotgun (WGS) entry which is preliminary data.</text>
</comment>
<keyword evidence="5" id="KW-0808">Transferase</keyword>
<protein>
    <recommendedName>
        <fullName evidence="12">Purine nucleoside phosphorylase</fullName>
    </recommendedName>
</protein>
<sequence>MAETFLPETESFLSIQKWQQKHPHLIAGFTTRNGGESKSPFDSLNLGLHVADDKERIISNRKILAEQLGFPLENWVSGEQVHHSNVHMVTLDDRGKGSTSYESSIQGTDGLITNESGVLCTAFFADCVPLYFYDPHTGYIGIAHAGWKGTVNRIAEKMVNKLQSIGVDVKNLLVAIGPCISQEKYEVNDHVLQHIDPVLRENTILQSGEGKFLLDLKQLNVEILLQCGVIRNNIDVTNYCTYTDQSLFFSHRRDQGKTGRMLGYIGYRRF</sequence>
<evidence type="ECO:0000256" key="7">
    <source>
        <dbReference type="ARBA" id="ARBA00022801"/>
    </source>
</evidence>
<dbReference type="PANTHER" id="PTHR30616:SF2">
    <property type="entry name" value="PURINE NUCLEOSIDE PHOSPHORYLASE LACC1"/>
    <property type="match status" value="1"/>
</dbReference>
<comment type="catalytic activity">
    <reaction evidence="11">
        <text>S-methyl-5'-thioadenosine + phosphate = 5-(methylsulfanyl)-alpha-D-ribose 1-phosphate + adenine</text>
        <dbReference type="Rhea" id="RHEA:11852"/>
        <dbReference type="ChEBI" id="CHEBI:16708"/>
        <dbReference type="ChEBI" id="CHEBI:17509"/>
        <dbReference type="ChEBI" id="CHEBI:43474"/>
        <dbReference type="ChEBI" id="CHEBI:58533"/>
        <dbReference type="EC" id="2.4.2.28"/>
    </reaction>
    <physiologicalReaction direction="left-to-right" evidence="11">
        <dbReference type="Rhea" id="RHEA:11853"/>
    </physiologicalReaction>
</comment>
<evidence type="ECO:0000313" key="13">
    <source>
        <dbReference type="EMBL" id="MUK89522.1"/>
    </source>
</evidence>
<dbReference type="GO" id="GO:0016787">
    <property type="term" value="F:hydrolase activity"/>
    <property type="evidence" value="ECO:0007669"/>
    <property type="project" value="UniProtKB-KW"/>
</dbReference>
<accession>A0A6N8FIM7</accession>
<dbReference type="Gene3D" id="3.60.140.10">
    <property type="entry name" value="CNF1/YfiH-like putative cysteine hydrolases"/>
    <property type="match status" value="1"/>
</dbReference>
<dbReference type="PANTHER" id="PTHR30616">
    <property type="entry name" value="UNCHARACTERIZED PROTEIN YFIH"/>
    <property type="match status" value="1"/>
</dbReference>
<keyword evidence="14" id="KW-1185">Reference proteome</keyword>
<evidence type="ECO:0000256" key="4">
    <source>
        <dbReference type="ARBA" id="ARBA00007353"/>
    </source>
</evidence>
<comment type="catalytic activity">
    <reaction evidence="1">
        <text>inosine + phosphate = alpha-D-ribose 1-phosphate + hypoxanthine</text>
        <dbReference type="Rhea" id="RHEA:27646"/>
        <dbReference type="ChEBI" id="CHEBI:17368"/>
        <dbReference type="ChEBI" id="CHEBI:17596"/>
        <dbReference type="ChEBI" id="CHEBI:43474"/>
        <dbReference type="ChEBI" id="CHEBI:57720"/>
        <dbReference type="EC" id="2.4.2.1"/>
    </reaction>
    <physiologicalReaction direction="left-to-right" evidence="1">
        <dbReference type="Rhea" id="RHEA:27647"/>
    </physiologicalReaction>
</comment>
<evidence type="ECO:0000256" key="6">
    <source>
        <dbReference type="ARBA" id="ARBA00022723"/>
    </source>
</evidence>
<keyword evidence="6" id="KW-0479">Metal-binding</keyword>
<comment type="cofactor">
    <cofactor evidence="2">
        <name>Zn(2+)</name>
        <dbReference type="ChEBI" id="CHEBI:29105"/>
    </cofactor>
</comment>
<evidence type="ECO:0000256" key="5">
    <source>
        <dbReference type="ARBA" id="ARBA00022679"/>
    </source>
</evidence>
<name>A0A6N8FIM7_9BACI</name>
<proteinExistence type="inferred from homology"/>
<keyword evidence="7" id="KW-0378">Hydrolase</keyword>
<dbReference type="CDD" id="cd16833">
    <property type="entry name" value="YfiH"/>
    <property type="match status" value="1"/>
</dbReference>
<evidence type="ECO:0000256" key="1">
    <source>
        <dbReference type="ARBA" id="ARBA00000553"/>
    </source>
</evidence>
<organism evidence="13 14">
    <name type="scientific">Ornithinibacillus caprae</name>
    <dbReference type="NCBI Taxonomy" id="2678566"/>
    <lineage>
        <taxon>Bacteria</taxon>
        <taxon>Bacillati</taxon>
        <taxon>Bacillota</taxon>
        <taxon>Bacilli</taxon>
        <taxon>Bacillales</taxon>
        <taxon>Bacillaceae</taxon>
        <taxon>Ornithinibacillus</taxon>
    </lineage>
</organism>
<dbReference type="GO" id="GO:0005507">
    <property type="term" value="F:copper ion binding"/>
    <property type="evidence" value="ECO:0007669"/>
    <property type="project" value="TreeGrafter"/>
</dbReference>
<dbReference type="EMBL" id="WOCA01000012">
    <property type="protein sequence ID" value="MUK89522.1"/>
    <property type="molecule type" value="Genomic_DNA"/>
</dbReference>
<evidence type="ECO:0000256" key="2">
    <source>
        <dbReference type="ARBA" id="ARBA00001947"/>
    </source>
</evidence>
<evidence type="ECO:0000256" key="3">
    <source>
        <dbReference type="ARBA" id="ARBA00003215"/>
    </source>
</evidence>
<dbReference type="AlphaFoldDB" id="A0A6N8FIM7"/>
<comment type="catalytic activity">
    <reaction evidence="10">
        <text>adenosine + phosphate = alpha-D-ribose 1-phosphate + adenine</text>
        <dbReference type="Rhea" id="RHEA:27642"/>
        <dbReference type="ChEBI" id="CHEBI:16335"/>
        <dbReference type="ChEBI" id="CHEBI:16708"/>
        <dbReference type="ChEBI" id="CHEBI:43474"/>
        <dbReference type="ChEBI" id="CHEBI:57720"/>
        <dbReference type="EC" id="2.4.2.1"/>
    </reaction>
    <physiologicalReaction direction="left-to-right" evidence="10">
        <dbReference type="Rhea" id="RHEA:27643"/>
    </physiologicalReaction>
</comment>
<dbReference type="NCBIfam" id="TIGR00726">
    <property type="entry name" value="peptidoglycan editing factor PgeF"/>
    <property type="match status" value="1"/>
</dbReference>
<dbReference type="SUPFAM" id="SSF64438">
    <property type="entry name" value="CNF1/YfiH-like putative cysteine hydrolases"/>
    <property type="match status" value="1"/>
</dbReference>
<evidence type="ECO:0000313" key="14">
    <source>
        <dbReference type="Proteomes" id="UP000469125"/>
    </source>
</evidence>
<dbReference type="InterPro" id="IPR003730">
    <property type="entry name" value="Cu_polyphenol_OxRdtase"/>
</dbReference>
<comment type="function">
    <text evidence="3">Purine nucleoside enzyme that catalyzes the phosphorolysis of adenosine and inosine nucleosides, yielding D-ribose 1-phosphate and the respective free bases, adenine and hypoxanthine. Also catalyzes the phosphorolysis of S-methyl-5'-thioadenosine into adenine and S-methyl-5-thio-alpha-D-ribose 1-phosphate. Also has adenosine deaminase activity.</text>
</comment>
<evidence type="ECO:0000256" key="10">
    <source>
        <dbReference type="ARBA" id="ARBA00048968"/>
    </source>
</evidence>
<comment type="similarity">
    <text evidence="4 12">Belongs to the purine nucleoside phosphorylase YfiH/LACC1 family.</text>
</comment>
<dbReference type="InterPro" id="IPR011324">
    <property type="entry name" value="Cytotoxic_necrot_fac-like_cat"/>
</dbReference>
<dbReference type="InterPro" id="IPR038371">
    <property type="entry name" value="Cu_polyphenol_OxRdtase_sf"/>
</dbReference>
<evidence type="ECO:0000256" key="11">
    <source>
        <dbReference type="ARBA" id="ARBA00049893"/>
    </source>
</evidence>
<dbReference type="RefSeq" id="WP_155669485.1">
    <property type="nucleotide sequence ID" value="NZ_WOCA01000012.1"/>
</dbReference>
<gene>
    <name evidence="13" type="primary">pgeF</name>
    <name evidence="13" type="ORF">GMD78_14235</name>
</gene>
<reference evidence="13 14" key="1">
    <citation type="submission" date="2019-11" db="EMBL/GenBank/DDBJ databases">
        <authorList>
            <person name="Li X."/>
        </authorList>
    </citation>
    <scope>NUCLEOTIDE SEQUENCE [LARGE SCALE GENOMIC DNA]</scope>
    <source>
        <strain evidence="13 14">L9</strain>
    </source>
</reference>
<evidence type="ECO:0000256" key="12">
    <source>
        <dbReference type="RuleBase" id="RU361274"/>
    </source>
</evidence>